<comment type="caution">
    <text evidence="1">The sequence shown here is derived from an EMBL/GenBank/DDBJ whole genome shotgun (WGS) entry which is preliminary data.</text>
</comment>
<evidence type="ECO:0000313" key="2">
    <source>
        <dbReference type="Proteomes" id="UP000322873"/>
    </source>
</evidence>
<protein>
    <submittedName>
        <fullName evidence="1">Uncharacterized protein</fullName>
    </submittedName>
</protein>
<reference evidence="1 2" key="1">
    <citation type="submission" date="2019-06" db="EMBL/GenBank/DDBJ databases">
        <title>Genome Sequence of the Brown Rot Fungal Pathogen Monilinia fructicola.</title>
        <authorList>
            <person name="De Miccolis Angelini R.M."/>
            <person name="Landi L."/>
            <person name="Abate D."/>
            <person name="Pollastro S."/>
            <person name="Romanazzi G."/>
            <person name="Faretra F."/>
        </authorList>
    </citation>
    <scope>NUCLEOTIDE SEQUENCE [LARGE SCALE GENOMIC DNA]</scope>
    <source>
        <strain evidence="1 2">Mfrc123</strain>
    </source>
</reference>
<dbReference type="AlphaFoldDB" id="A0A5M9K564"/>
<gene>
    <name evidence="1" type="ORF">EYC84_005507</name>
</gene>
<dbReference type="Proteomes" id="UP000322873">
    <property type="component" value="Unassembled WGS sequence"/>
</dbReference>
<keyword evidence="2" id="KW-1185">Reference proteome</keyword>
<organism evidence="1 2">
    <name type="scientific">Monilinia fructicola</name>
    <name type="common">Brown rot fungus</name>
    <name type="synonym">Ciboria fructicola</name>
    <dbReference type="NCBI Taxonomy" id="38448"/>
    <lineage>
        <taxon>Eukaryota</taxon>
        <taxon>Fungi</taxon>
        <taxon>Dikarya</taxon>
        <taxon>Ascomycota</taxon>
        <taxon>Pezizomycotina</taxon>
        <taxon>Leotiomycetes</taxon>
        <taxon>Helotiales</taxon>
        <taxon>Sclerotiniaceae</taxon>
        <taxon>Monilinia</taxon>
    </lineage>
</organism>
<dbReference type="EMBL" id="VICG01000003">
    <property type="protein sequence ID" value="KAA8573965.1"/>
    <property type="molecule type" value="Genomic_DNA"/>
</dbReference>
<name>A0A5M9K564_MONFR</name>
<accession>A0A5M9K564</accession>
<sequence length="126" mass="14521">MDTNSPWLYLPRIAWTGIDRGGKIQGQFMMSTRYRHMLIRLTYSSRSQETTIPPGYSLDDSEGYRAISMRQLVICSKNREISIKDCKIIGEIQHGLDITGSYSEFSYLLVASRKNTFSSNLNHRTF</sequence>
<proteinExistence type="predicted"/>
<evidence type="ECO:0000313" key="1">
    <source>
        <dbReference type="EMBL" id="KAA8573965.1"/>
    </source>
</evidence>